<keyword evidence="2" id="KW-0067">ATP-binding</keyword>
<dbReference type="InterPro" id="IPR051363">
    <property type="entry name" value="RLR_Helicase"/>
</dbReference>
<evidence type="ECO:0000259" key="4">
    <source>
        <dbReference type="PROSITE" id="PS51192"/>
    </source>
</evidence>
<dbReference type="EMBL" id="RDQH01000333">
    <property type="protein sequence ID" value="RXH94164.1"/>
    <property type="molecule type" value="Genomic_DNA"/>
</dbReference>
<dbReference type="SMART" id="SM00490">
    <property type="entry name" value="HELICc"/>
    <property type="match status" value="1"/>
</dbReference>
<feature type="compositionally biased region" description="Basic and acidic residues" evidence="3">
    <location>
        <begin position="170"/>
        <end position="186"/>
    </location>
</feature>
<feature type="domain" description="Helicase C-terminal" evidence="5">
    <location>
        <begin position="598"/>
        <end position="753"/>
    </location>
</feature>
<dbReference type="PROSITE" id="PS51192">
    <property type="entry name" value="HELICASE_ATP_BIND_1"/>
    <property type="match status" value="1"/>
</dbReference>
<evidence type="ECO:0000256" key="1">
    <source>
        <dbReference type="ARBA" id="ARBA00022741"/>
    </source>
</evidence>
<evidence type="ECO:0000259" key="5">
    <source>
        <dbReference type="PROSITE" id="PS51194"/>
    </source>
</evidence>
<gene>
    <name evidence="6" type="ORF">DVH24_023848</name>
</gene>
<dbReference type="InterPro" id="IPR027417">
    <property type="entry name" value="P-loop_NTPase"/>
</dbReference>
<dbReference type="AlphaFoldDB" id="A0A498JJQ9"/>
<reference evidence="6 7" key="1">
    <citation type="submission" date="2018-10" db="EMBL/GenBank/DDBJ databases">
        <title>A high-quality apple genome assembly.</title>
        <authorList>
            <person name="Hu J."/>
        </authorList>
    </citation>
    <scope>NUCLEOTIDE SEQUENCE [LARGE SCALE GENOMIC DNA]</scope>
    <source>
        <strain evidence="7">cv. HFTH1</strain>
        <tissue evidence="6">Young leaf</tissue>
    </source>
</reference>
<comment type="caution">
    <text evidence="6">The sequence shown here is derived from an EMBL/GenBank/DDBJ whole genome shotgun (WGS) entry which is preliminary data.</text>
</comment>
<dbReference type="Pfam" id="PF00270">
    <property type="entry name" value="DEAD"/>
    <property type="match status" value="1"/>
</dbReference>
<dbReference type="InterPro" id="IPR001650">
    <property type="entry name" value="Helicase_C-like"/>
</dbReference>
<dbReference type="GO" id="GO:0003676">
    <property type="term" value="F:nucleic acid binding"/>
    <property type="evidence" value="ECO:0007669"/>
    <property type="project" value="InterPro"/>
</dbReference>
<dbReference type="PANTHER" id="PTHR14074">
    <property type="entry name" value="HELICASE WITH DEATH DOMAIN-RELATED"/>
    <property type="match status" value="1"/>
</dbReference>
<protein>
    <recommendedName>
        <fullName evidence="8">Helicase ATP-binding domain-containing protein</fullName>
    </recommendedName>
</protein>
<feature type="compositionally biased region" description="Basic and acidic residues" evidence="3">
    <location>
        <begin position="204"/>
        <end position="250"/>
    </location>
</feature>
<dbReference type="Gene3D" id="3.40.50.300">
    <property type="entry name" value="P-loop containing nucleotide triphosphate hydrolases"/>
    <property type="match status" value="3"/>
</dbReference>
<keyword evidence="1" id="KW-0547">Nucleotide-binding</keyword>
<organism evidence="6 7">
    <name type="scientific">Malus domestica</name>
    <name type="common">Apple</name>
    <name type="synonym">Pyrus malus</name>
    <dbReference type="NCBI Taxonomy" id="3750"/>
    <lineage>
        <taxon>Eukaryota</taxon>
        <taxon>Viridiplantae</taxon>
        <taxon>Streptophyta</taxon>
        <taxon>Embryophyta</taxon>
        <taxon>Tracheophyta</taxon>
        <taxon>Spermatophyta</taxon>
        <taxon>Magnoliopsida</taxon>
        <taxon>eudicotyledons</taxon>
        <taxon>Gunneridae</taxon>
        <taxon>Pentapetalae</taxon>
        <taxon>rosids</taxon>
        <taxon>fabids</taxon>
        <taxon>Rosales</taxon>
        <taxon>Rosaceae</taxon>
        <taxon>Amygdaloideae</taxon>
        <taxon>Maleae</taxon>
        <taxon>Malus</taxon>
    </lineage>
</organism>
<evidence type="ECO:0000313" key="7">
    <source>
        <dbReference type="Proteomes" id="UP000290289"/>
    </source>
</evidence>
<dbReference type="SUPFAM" id="SSF52540">
    <property type="entry name" value="P-loop containing nucleoside triphosphate hydrolases"/>
    <property type="match status" value="2"/>
</dbReference>
<proteinExistence type="predicted"/>
<evidence type="ECO:0000256" key="3">
    <source>
        <dbReference type="SAM" id="MobiDB-lite"/>
    </source>
</evidence>
<sequence length="978" mass="108771">MEEARVSGDTGNGAPTEGAVRPSYWLDACEDIPCDVIGDFVEFCEPPVCGPPPVVVAANGNGCNQVEDGLVGGFFGGIDHFLDSIKSGAGLPGVTDPNLDVNANGVIGNAAVDGCAKIEPPVVVQRENVDDSVGHNVRRGGRNLEGDNGEGKGDWSGYHTYGKRRGNGVVRERDMDGEERFSKRVALDNGRNGRYSSGRGQYNMRDKSFSRKRPRDSEDIDRRDRDREDRDQIRRRENYGSYNRREGGRDREAKGYWERDKLGTNELVFQLGCYEPDHNKEGRIADVKNKECNGKADKKPEEVKEETPEEQVRKYQLDVLEQAKKRNTIAFLETGAGKTLIAVLLMQSVCNDMQQKQNKKMLFVFLVPKVPLVYQQAEVIRERTGFQVGHYCGEMGQDFWDTRRWQHEFDTKQVLVMTAQILLNILRHSIIKMESINLLILDECHHAVKKHPYSLVMSEFYHTTPKEKRPSVFGMTASPVNLKGVSSQIDCAIKIRNLESKLDSIVCTIKDRKELEKHVPLPSETVVAQSFLTALQNDERVNYQLDVKFQESYLSKVVNLLQCQLSEGAVSDMEKKVADSENGVSCDGNDPDEMEEGELPDTHVASGGEHVDVVIGAAVADGKVTPKVQSLVKTLLKYQHTEDFRAIVFVERVVSALVLPKVVSVTLLVATSVAEEGLDIRQCNVVIRFDLAKTVLAYIQSRGRARKPGSDYILMVERGNLAQEAFLRNARNSEETLRKEAIERTDLSHLKDSARLISADTTPETVYQVESTGAVVSLNSAVGLIHFYCSQLPSDRYSILRPEFVMAVCLAACKKLHEMGAFTDMLLPDKGVGEEKEQVDQNDGGDPLPGTARHREFYPEGVADILKGEWILSGRDLGCDLELIHVYMYGVKCVNSGSSKDPFLTQVSDFAVLVGNELDAELASLKSFHVRLMSIVLDVDVEPSTTPWDHAKAYVFVPVVSDKFVDRGLGQSPSKSLT</sequence>
<dbReference type="SMART" id="SM00487">
    <property type="entry name" value="DEXDc"/>
    <property type="match status" value="1"/>
</dbReference>
<evidence type="ECO:0000313" key="6">
    <source>
        <dbReference type="EMBL" id="RXH94164.1"/>
    </source>
</evidence>
<feature type="domain" description="Helicase ATP-binding" evidence="4">
    <location>
        <begin position="319"/>
        <end position="497"/>
    </location>
</feature>
<evidence type="ECO:0000256" key="2">
    <source>
        <dbReference type="ARBA" id="ARBA00022840"/>
    </source>
</evidence>
<dbReference type="GO" id="GO:0005524">
    <property type="term" value="F:ATP binding"/>
    <property type="evidence" value="ECO:0007669"/>
    <property type="project" value="UniProtKB-KW"/>
</dbReference>
<dbReference type="GO" id="GO:0005737">
    <property type="term" value="C:cytoplasm"/>
    <property type="evidence" value="ECO:0007669"/>
    <property type="project" value="TreeGrafter"/>
</dbReference>
<keyword evidence="7" id="KW-1185">Reference proteome</keyword>
<dbReference type="PROSITE" id="PS51194">
    <property type="entry name" value="HELICASE_CTER"/>
    <property type="match status" value="1"/>
</dbReference>
<accession>A0A498JJQ9</accession>
<feature type="compositionally biased region" description="Low complexity" evidence="3">
    <location>
        <begin position="189"/>
        <end position="200"/>
    </location>
</feature>
<dbReference type="InterPro" id="IPR014001">
    <property type="entry name" value="Helicase_ATP-bd"/>
</dbReference>
<dbReference type="Proteomes" id="UP000290289">
    <property type="component" value="Chromosome 7"/>
</dbReference>
<dbReference type="CDD" id="cd18034">
    <property type="entry name" value="DEXHc_dicer"/>
    <property type="match status" value="1"/>
</dbReference>
<feature type="region of interest" description="Disordered" evidence="3">
    <location>
        <begin position="132"/>
        <end position="250"/>
    </location>
</feature>
<dbReference type="FunFam" id="3.40.50.300:FF:000705">
    <property type="entry name" value="Endoribonuclease dicer-like protein"/>
    <property type="match status" value="1"/>
</dbReference>
<name>A0A498JJQ9_MALDO</name>
<dbReference type="STRING" id="3750.A0A498JJQ9"/>
<dbReference type="Pfam" id="PF00271">
    <property type="entry name" value="Helicase_C"/>
    <property type="match status" value="1"/>
</dbReference>
<feature type="region of interest" description="Disordered" evidence="3">
    <location>
        <begin position="833"/>
        <end position="853"/>
    </location>
</feature>
<evidence type="ECO:0008006" key="8">
    <source>
        <dbReference type="Google" id="ProtNLM"/>
    </source>
</evidence>
<feature type="compositionally biased region" description="Basic and acidic residues" evidence="3">
    <location>
        <begin position="142"/>
        <end position="153"/>
    </location>
</feature>
<dbReference type="InterPro" id="IPR011545">
    <property type="entry name" value="DEAD/DEAH_box_helicase_dom"/>
</dbReference>
<dbReference type="PANTHER" id="PTHR14074:SF16">
    <property type="entry name" value="ANTIVIRAL INNATE IMMUNE RESPONSE RECEPTOR RIG-I"/>
    <property type="match status" value="1"/>
</dbReference>